<accession>A0A9W9FR23</accession>
<dbReference type="InterPro" id="IPR014001">
    <property type="entry name" value="Helicase_ATP-bd"/>
</dbReference>
<dbReference type="OrthoDB" id="2020972at2759"/>
<feature type="region of interest" description="Disordered" evidence="9">
    <location>
        <begin position="1511"/>
        <end position="1806"/>
    </location>
</feature>
<dbReference type="GO" id="GO:0005634">
    <property type="term" value="C:nucleus"/>
    <property type="evidence" value="ECO:0007669"/>
    <property type="project" value="UniProtKB-SubCell"/>
</dbReference>
<dbReference type="InterPro" id="IPR049730">
    <property type="entry name" value="SNF2/RAD54-like_C"/>
</dbReference>
<name>A0A9W9FR23_9EURO</name>
<dbReference type="SUPFAM" id="SSF47769">
    <property type="entry name" value="SAM/Pointed domain"/>
    <property type="match status" value="1"/>
</dbReference>
<dbReference type="Gene3D" id="3.40.50.300">
    <property type="entry name" value="P-loop containing nucleotide triphosphate hydrolases"/>
    <property type="match status" value="1"/>
</dbReference>
<feature type="compositionally biased region" description="Low complexity" evidence="9">
    <location>
        <begin position="467"/>
        <end position="477"/>
    </location>
</feature>
<dbReference type="RefSeq" id="XP_056513493.1">
    <property type="nucleotide sequence ID" value="XM_056652426.1"/>
</dbReference>
<dbReference type="InterPro" id="IPR038718">
    <property type="entry name" value="SNF2-like_sf"/>
</dbReference>
<feature type="compositionally biased region" description="Basic residues" evidence="9">
    <location>
        <begin position="790"/>
        <end position="801"/>
    </location>
</feature>
<dbReference type="EMBL" id="JAPMSZ010000004">
    <property type="protein sequence ID" value="KAJ5104497.1"/>
    <property type="molecule type" value="Genomic_DNA"/>
</dbReference>
<dbReference type="Pfam" id="PF00271">
    <property type="entry name" value="Helicase_C"/>
    <property type="match status" value="1"/>
</dbReference>
<feature type="compositionally biased region" description="Low complexity" evidence="9">
    <location>
        <begin position="577"/>
        <end position="590"/>
    </location>
</feature>
<dbReference type="Gene3D" id="3.40.50.10810">
    <property type="entry name" value="Tandem AAA-ATPase domain"/>
    <property type="match status" value="1"/>
</dbReference>
<comment type="caution">
    <text evidence="13">The sequence shown here is derived from an EMBL/GenBank/DDBJ whole genome shotgun (WGS) entry which is preliminary data.</text>
</comment>
<feature type="compositionally biased region" description="Polar residues" evidence="9">
    <location>
        <begin position="1516"/>
        <end position="1528"/>
    </location>
</feature>
<keyword evidence="3" id="KW-0547">Nucleotide-binding</keyword>
<feature type="region of interest" description="Disordered" evidence="9">
    <location>
        <begin position="388"/>
        <end position="615"/>
    </location>
</feature>
<feature type="compositionally biased region" description="Basic residues" evidence="9">
    <location>
        <begin position="481"/>
        <end position="497"/>
    </location>
</feature>
<feature type="domain" description="Helicase ATP-binding" evidence="11">
    <location>
        <begin position="875"/>
        <end position="1080"/>
    </location>
</feature>
<evidence type="ECO:0000313" key="13">
    <source>
        <dbReference type="EMBL" id="KAJ5104497.1"/>
    </source>
</evidence>
<reference evidence="13" key="2">
    <citation type="journal article" date="2023" name="IMA Fungus">
        <title>Comparative genomic study of the Penicillium genus elucidates a diverse pangenome and 15 lateral gene transfer events.</title>
        <authorList>
            <person name="Petersen C."/>
            <person name="Sorensen T."/>
            <person name="Nielsen M.R."/>
            <person name="Sondergaard T.E."/>
            <person name="Sorensen J.L."/>
            <person name="Fitzpatrick D.A."/>
            <person name="Frisvad J.C."/>
            <person name="Nielsen K.L."/>
        </authorList>
    </citation>
    <scope>NUCLEOTIDE SEQUENCE</scope>
    <source>
        <strain evidence="13">IBT 34128</strain>
    </source>
</reference>
<dbReference type="Proteomes" id="UP001141434">
    <property type="component" value="Unassembled WGS sequence"/>
</dbReference>
<feature type="compositionally biased region" description="Polar residues" evidence="9">
    <location>
        <begin position="1665"/>
        <end position="1684"/>
    </location>
</feature>
<dbReference type="SMART" id="SM00487">
    <property type="entry name" value="DEXDc"/>
    <property type="match status" value="1"/>
</dbReference>
<dbReference type="Pfam" id="PF00176">
    <property type="entry name" value="SNF2-rel_dom"/>
    <property type="match status" value="1"/>
</dbReference>
<proteinExistence type="inferred from homology"/>
<dbReference type="PROSITE" id="PS50105">
    <property type="entry name" value="SAM_DOMAIN"/>
    <property type="match status" value="1"/>
</dbReference>
<feature type="compositionally biased region" description="Pro residues" evidence="9">
    <location>
        <begin position="1554"/>
        <end position="1564"/>
    </location>
</feature>
<dbReference type="InterPro" id="IPR001650">
    <property type="entry name" value="Helicase_C-like"/>
</dbReference>
<dbReference type="SUPFAM" id="SSF52540">
    <property type="entry name" value="P-loop containing nucleoside triphosphate hydrolases"/>
    <property type="match status" value="2"/>
</dbReference>
<evidence type="ECO:0000259" key="10">
    <source>
        <dbReference type="PROSITE" id="PS50105"/>
    </source>
</evidence>
<protein>
    <recommendedName>
        <fullName evidence="15">SNF2 family helicase/ATPase</fullName>
    </recommendedName>
</protein>
<feature type="compositionally biased region" description="Polar residues" evidence="9">
    <location>
        <begin position="187"/>
        <end position="212"/>
    </location>
</feature>
<keyword evidence="4" id="KW-0378">Hydrolase</keyword>
<feature type="compositionally biased region" description="Polar residues" evidence="9">
    <location>
        <begin position="129"/>
        <end position="139"/>
    </location>
</feature>
<evidence type="ECO:0000256" key="4">
    <source>
        <dbReference type="ARBA" id="ARBA00022801"/>
    </source>
</evidence>
<keyword evidence="6" id="KW-0067">ATP-binding</keyword>
<dbReference type="InterPro" id="IPR001660">
    <property type="entry name" value="SAM"/>
</dbReference>
<dbReference type="InterPro" id="IPR000330">
    <property type="entry name" value="SNF2_N"/>
</dbReference>
<evidence type="ECO:0000259" key="12">
    <source>
        <dbReference type="PROSITE" id="PS51194"/>
    </source>
</evidence>
<dbReference type="InterPro" id="IPR056026">
    <property type="entry name" value="DUF7607"/>
</dbReference>
<evidence type="ECO:0000256" key="8">
    <source>
        <dbReference type="ARBA" id="ARBA00023242"/>
    </source>
</evidence>
<feature type="region of interest" description="Disordered" evidence="9">
    <location>
        <begin position="105"/>
        <end position="219"/>
    </location>
</feature>
<dbReference type="PROSITE" id="PS51194">
    <property type="entry name" value="HELICASE_CTER"/>
    <property type="match status" value="1"/>
</dbReference>
<keyword evidence="14" id="KW-1185">Reference proteome</keyword>
<evidence type="ECO:0000256" key="3">
    <source>
        <dbReference type="ARBA" id="ARBA00022741"/>
    </source>
</evidence>
<gene>
    <name evidence="13" type="ORF">NUU61_001844</name>
</gene>
<dbReference type="Gene3D" id="1.10.150.50">
    <property type="entry name" value="Transcription Factor, Ets-1"/>
    <property type="match status" value="1"/>
</dbReference>
<dbReference type="GeneID" id="81391594"/>
<feature type="compositionally biased region" description="Basic and acidic residues" evidence="9">
    <location>
        <begin position="809"/>
        <end position="824"/>
    </location>
</feature>
<feature type="compositionally biased region" description="Polar residues" evidence="9">
    <location>
        <begin position="1743"/>
        <end position="1754"/>
    </location>
</feature>
<evidence type="ECO:0000256" key="9">
    <source>
        <dbReference type="SAM" id="MobiDB-lite"/>
    </source>
</evidence>
<evidence type="ECO:0000256" key="5">
    <source>
        <dbReference type="ARBA" id="ARBA00022806"/>
    </source>
</evidence>
<reference evidence="13" key="1">
    <citation type="submission" date="2022-11" db="EMBL/GenBank/DDBJ databases">
        <authorList>
            <person name="Petersen C."/>
        </authorList>
    </citation>
    <scope>NUCLEOTIDE SEQUENCE</scope>
    <source>
        <strain evidence="13">IBT 34128</strain>
    </source>
</reference>
<dbReference type="GO" id="GO:0016887">
    <property type="term" value="F:ATP hydrolysis activity"/>
    <property type="evidence" value="ECO:0007669"/>
    <property type="project" value="InterPro"/>
</dbReference>
<dbReference type="GO" id="GO:0003677">
    <property type="term" value="F:DNA binding"/>
    <property type="evidence" value="ECO:0007669"/>
    <property type="project" value="UniProtKB-KW"/>
</dbReference>
<evidence type="ECO:0000256" key="2">
    <source>
        <dbReference type="ARBA" id="ARBA00007025"/>
    </source>
</evidence>
<feature type="domain" description="Helicase C-terminal" evidence="12">
    <location>
        <begin position="1256"/>
        <end position="1403"/>
    </location>
</feature>
<organism evidence="13 14">
    <name type="scientific">Penicillium alfredii</name>
    <dbReference type="NCBI Taxonomy" id="1506179"/>
    <lineage>
        <taxon>Eukaryota</taxon>
        <taxon>Fungi</taxon>
        <taxon>Dikarya</taxon>
        <taxon>Ascomycota</taxon>
        <taxon>Pezizomycotina</taxon>
        <taxon>Eurotiomycetes</taxon>
        <taxon>Eurotiomycetidae</taxon>
        <taxon>Eurotiales</taxon>
        <taxon>Aspergillaceae</taxon>
        <taxon>Penicillium</taxon>
    </lineage>
</organism>
<dbReference type="Pfam" id="PF24580">
    <property type="entry name" value="DUF7607"/>
    <property type="match status" value="1"/>
</dbReference>
<keyword evidence="5" id="KW-0347">Helicase</keyword>
<feature type="region of interest" description="Disordered" evidence="9">
    <location>
        <begin position="769"/>
        <end position="824"/>
    </location>
</feature>
<dbReference type="PANTHER" id="PTHR45797:SF1">
    <property type="entry name" value="HELICASE ARIP4"/>
    <property type="match status" value="1"/>
</dbReference>
<keyword evidence="8" id="KW-0539">Nucleus</keyword>
<feature type="compositionally biased region" description="Polar residues" evidence="9">
    <location>
        <begin position="1598"/>
        <end position="1614"/>
    </location>
</feature>
<keyword evidence="7" id="KW-0238">DNA-binding</keyword>
<dbReference type="InterPro" id="IPR027417">
    <property type="entry name" value="P-loop_NTPase"/>
</dbReference>
<feature type="domain" description="SAM" evidence="10">
    <location>
        <begin position="11"/>
        <end position="90"/>
    </location>
</feature>
<dbReference type="PROSITE" id="PS51192">
    <property type="entry name" value="HELICASE_ATP_BIND_1"/>
    <property type="match status" value="1"/>
</dbReference>
<sequence length="1806" mass="201052">MADGDPDPTDWSVDEVVNFLCKRDSAPWARSINTPFPDPATLESIIRDQFITGGVLLNDVDKDTLRDDLAVKALGHRSSILQAIEWLRQHSPKYQRSKANVSVFGDSHIPESAPSLHSSASTPVPPASQPTSSGAINVPSQPPGSDKPIRRIAPTLLPRPQVTRVPATGTTHHTGQSPSHVIPTVQERPSSSDSVLNQSVQTSPSLPSNDPKPTTPVIPSNLGPYAALLEKYPVEEEDVEDVLPQYGDSGSEGEYDDKTWQEIVDENPEYSPEKLRLSPEQCATVVSQYISKKEKDWEVERLPREQPNARILWLKVLHDKSFEIDKREHQHLLNSLHTRLQKFQRALCEVPHESESSLRKACRVMDTTISQICLQKWLLSVLGQERCPPEMEPPARAPRAPRAPKAKQDSDGEETLSSESDPSPGEYSSDFVISNSDSGERDAESDSGSVDSSHVPRRGHGLPFTLSSSPSDGSGSDAHVGKKARVGKTKVTQKKKGPLIEDIEFLDLTGDKVESDIELDEAPGSPHSPRSSISLEDMPVETPPLNPVLSSRRHRKDREEEDELTTPSIRLTRGVSHKSSSISPSPDLASKISTGTRKHRGDTGKGISRKSNKSASKDTVDYRKLFKKVSRLDWATIAERKKPLELLAKGIANLPSEELEEFPSFLSNYFDSVYQELLHDVMQAMLRNEPELKGKDYLENKLAMRTGAFFLSWINLTRLTSTGISKHEIENGMEAIENENGIAFTEFFRILKEIIPAFVIWQKSEIHAGPSATSPEASDDDLPLQAEKRPNKRKRSQHKKGVSTTTQKEAQKRQEEQAKARALREQHRMRMGLSDDDPASHAVTFEEPIIFLDPHIGRLVKPHQLTGIQFMWRELIVDQRPQGCLLAHTMGLGKTMQVISLLVTIAAAAASHDPDIRSQVPERLRRSQTLILSPSSLLQNWYEEFTFWVPEKSTLGQIKLITAKVKPNDGDRVEDIAAWNEEGGILIMSYEIFRTIIQNKESKGRGKPLSDEEHEMASKCLLHGPNIVVADEAHKIKNRDAGVTQAASGFKTMSRIAMTGSPLSNNLLDYYYMVDWIAPGYLEDLGTFKYKFVEPIEAGISIDSTRAARRRGLVALGLLNGILAPKVDRVDIANVAADLPPRTEFVIMVPLTPFQRTVYDIFVSCVRDGTAKVVDAKLWSWLTILQLCCNHPSPFREKLANRAREHANLPPVPGTDVSIKDSGLPDLMFPQLENHFATVPDTSDPNLSNRVLLLNRILDESLAVNDKILVFSQSIPTMDYLESMMGKTNRKYLRLDGSTPTQYRQSAAKNFNTKGDAHVFLISTRAGGLGLNIFGANRVVIFDFSFNPTWEQQAIGRAYRIGQVKPVFVYRFLAGGTFEELIFSKAVYKTQLAVRVVDKKNVIRGGSNVSSEYLFLAKELEREDASDMLGKDVNVLDKIINSEDSKAILKVTTVNTTADENDRLTEEERMHVENQLRLERLKRDNPQAWSAEKEQEKLRLQSINRMLAQREVQPGVPTSVQYPDSQEQCHIPQDTGESHEVYPRPVSFASKPPSRSPATPPPSSDRPQGPIMSPLLLKISGPGLPPANPPVEFDRPEQLTQRRQAPPNSGQFSTGVPLHPSWPSHLSGSHVQPARSQYPVHQPRKPLGMWMGPGQSHTPPRPSVSPWQSARSQSESPARSSQQRSLERAQHMQSPGRIEQQRGRMSGQAPCQDQGPITAPLFERRTLGPPKAKRSPYRPPTQPTTAPDTSLSDTVSKEGETSQMAPNTSLIDRMSPKRPENEALPMRDRRASSGDAPMDISDYNDH</sequence>
<comment type="subcellular location">
    <subcellularLocation>
        <location evidence="1">Nucleus</location>
    </subcellularLocation>
</comment>
<evidence type="ECO:0000256" key="7">
    <source>
        <dbReference type="ARBA" id="ARBA00023125"/>
    </source>
</evidence>
<dbReference type="InterPro" id="IPR013761">
    <property type="entry name" value="SAM/pointed_sf"/>
</dbReference>
<dbReference type="SMART" id="SM00490">
    <property type="entry name" value="HELICc"/>
    <property type="match status" value="1"/>
</dbReference>
<dbReference type="PANTHER" id="PTHR45797">
    <property type="entry name" value="RAD54-LIKE"/>
    <property type="match status" value="1"/>
</dbReference>
<dbReference type="CDD" id="cd18793">
    <property type="entry name" value="SF2_C_SNF"/>
    <property type="match status" value="1"/>
</dbReference>
<feature type="compositionally biased region" description="Polar residues" evidence="9">
    <location>
        <begin position="1761"/>
        <end position="1770"/>
    </location>
</feature>
<dbReference type="GO" id="GO:0005524">
    <property type="term" value="F:ATP binding"/>
    <property type="evidence" value="ECO:0007669"/>
    <property type="project" value="UniProtKB-KW"/>
</dbReference>
<feature type="compositionally biased region" description="Basic and acidic residues" evidence="9">
    <location>
        <begin position="1774"/>
        <end position="1792"/>
    </location>
</feature>
<dbReference type="InterPro" id="IPR044574">
    <property type="entry name" value="ARIP4-like"/>
</dbReference>
<evidence type="ECO:0000256" key="6">
    <source>
        <dbReference type="ARBA" id="ARBA00022840"/>
    </source>
</evidence>
<evidence type="ECO:0000313" key="14">
    <source>
        <dbReference type="Proteomes" id="UP001141434"/>
    </source>
</evidence>
<evidence type="ECO:0000259" key="11">
    <source>
        <dbReference type="PROSITE" id="PS51192"/>
    </source>
</evidence>
<comment type="similarity">
    <text evidence="2">Belongs to the SNF2/RAD54 helicase family.</text>
</comment>
<feature type="compositionally biased region" description="Polar residues" evidence="9">
    <location>
        <begin position="168"/>
        <end position="179"/>
    </location>
</feature>
<evidence type="ECO:0008006" key="15">
    <source>
        <dbReference type="Google" id="ProtNLM"/>
    </source>
</evidence>
<dbReference type="GO" id="GO:0004386">
    <property type="term" value="F:helicase activity"/>
    <property type="evidence" value="ECO:0007669"/>
    <property type="project" value="UniProtKB-KW"/>
</dbReference>
<evidence type="ECO:0000256" key="1">
    <source>
        <dbReference type="ARBA" id="ARBA00004123"/>
    </source>
</evidence>